<dbReference type="Proteomes" id="UP001258994">
    <property type="component" value="Chromosome"/>
</dbReference>
<accession>A0ABY9U3M9</accession>
<dbReference type="InterPro" id="IPR036465">
    <property type="entry name" value="vWFA_dom_sf"/>
</dbReference>
<keyword evidence="1" id="KW-0472">Membrane</keyword>
<dbReference type="PANTHER" id="PTHR22550">
    <property type="entry name" value="SPORE GERMINATION PROTEIN"/>
    <property type="match status" value="1"/>
</dbReference>
<dbReference type="PANTHER" id="PTHR22550:SF14">
    <property type="entry name" value="VWFA DOMAIN-CONTAINING PROTEIN"/>
    <property type="match status" value="1"/>
</dbReference>
<gene>
    <name evidence="3" type="ORF">RGQ13_09210</name>
</gene>
<keyword evidence="1" id="KW-0812">Transmembrane</keyword>
<feature type="transmembrane region" description="Helical" evidence="1">
    <location>
        <begin position="293"/>
        <end position="312"/>
    </location>
</feature>
<dbReference type="InterPro" id="IPR050768">
    <property type="entry name" value="UPF0353/GerABKA_families"/>
</dbReference>
<keyword evidence="1" id="KW-1133">Transmembrane helix</keyword>
<dbReference type="RefSeq" id="WP_348393257.1">
    <property type="nucleotide sequence ID" value="NZ_CP134145.1"/>
</dbReference>
<sequence>MNELMQFQHFHFLRPFWLLALIVGYWLINAFIKRSDTLATWRPIMSTEMIDHLNVEGNTNHWLSPRRLGQYCLFLLCLILSGPTWQQQPSPLTEDNSALVIALDVSKTMQQSDVQPSRLARAKHKIIELLELRGDSNTALIAYSGSAHTVMPITKDTEMISHFLDALDSNLMPMQGKLPEKVLPITESMLSPTKVPGSLLLIGDGATAETVAKFSDFFNVQPHQLVVWAIGNTEQTLDTDKNIIPIQLAQLQNLADESGGRIVELTHDNQDVERVNRFIENNLVIVEDAGRPWLDAGYPLVFVLALMFLFWFRRGWTLQW</sequence>
<evidence type="ECO:0000313" key="3">
    <source>
        <dbReference type="EMBL" id="WNC74150.1"/>
    </source>
</evidence>
<feature type="transmembrane region" description="Helical" evidence="1">
    <location>
        <begin position="12"/>
        <end position="32"/>
    </location>
</feature>
<dbReference type="Gene3D" id="3.40.50.410">
    <property type="entry name" value="von Willebrand factor, type A domain"/>
    <property type="match status" value="1"/>
</dbReference>
<organism evidence="3 4">
    <name type="scientific">Thalassotalea psychrophila</name>
    <dbReference type="NCBI Taxonomy" id="3065647"/>
    <lineage>
        <taxon>Bacteria</taxon>
        <taxon>Pseudomonadati</taxon>
        <taxon>Pseudomonadota</taxon>
        <taxon>Gammaproteobacteria</taxon>
        <taxon>Alteromonadales</taxon>
        <taxon>Colwelliaceae</taxon>
        <taxon>Thalassotalea</taxon>
    </lineage>
</organism>
<dbReference type="InterPro" id="IPR002035">
    <property type="entry name" value="VWF_A"/>
</dbReference>
<reference evidence="4" key="1">
    <citation type="submission" date="2023-09" db="EMBL/GenBank/DDBJ databases">
        <authorList>
            <person name="Li S."/>
            <person name="Li X."/>
            <person name="Zhang C."/>
            <person name="Zhao Z."/>
        </authorList>
    </citation>
    <scope>NUCLEOTIDE SEQUENCE [LARGE SCALE GENOMIC DNA]</scope>
    <source>
        <strain evidence="4">SQ149</strain>
    </source>
</reference>
<protein>
    <submittedName>
        <fullName evidence="3">VWA domain-containing protein</fullName>
    </submittedName>
</protein>
<dbReference type="SUPFAM" id="SSF53300">
    <property type="entry name" value="vWA-like"/>
    <property type="match status" value="1"/>
</dbReference>
<name>A0ABY9U3M9_9GAMM</name>
<dbReference type="EMBL" id="CP134145">
    <property type="protein sequence ID" value="WNC74150.1"/>
    <property type="molecule type" value="Genomic_DNA"/>
</dbReference>
<keyword evidence="4" id="KW-1185">Reference proteome</keyword>
<evidence type="ECO:0000256" key="1">
    <source>
        <dbReference type="SAM" id="Phobius"/>
    </source>
</evidence>
<feature type="domain" description="VWFA" evidence="2">
    <location>
        <begin position="99"/>
        <end position="170"/>
    </location>
</feature>
<proteinExistence type="predicted"/>
<evidence type="ECO:0000259" key="2">
    <source>
        <dbReference type="Pfam" id="PF13519"/>
    </source>
</evidence>
<evidence type="ECO:0000313" key="4">
    <source>
        <dbReference type="Proteomes" id="UP001258994"/>
    </source>
</evidence>
<dbReference type="Pfam" id="PF13519">
    <property type="entry name" value="VWA_2"/>
    <property type="match status" value="1"/>
</dbReference>